<organism evidence="2 3">
    <name type="scientific">Nocardia iowensis</name>
    <dbReference type="NCBI Taxonomy" id="204891"/>
    <lineage>
        <taxon>Bacteria</taxon>
        <taxon>Bacillati</taxon>
        <taxon>Actinomycetota</taxon>
        <taxon>Actinomycetes</taxon>
        <taxon>Mycobacteriales</taxon>
        <taxon>Nocardiaceae</taxon>
        <taxon>Nocardia</taxon>
    </lineage>
</organism>
<gene>
    <name evidence="2" type="ORF">KV110_26865</name>
</gene>
<evidence type="ECO:0000313" key="3">
    <source>
        <dbReference type="Proteomes" id="UP000694257"/>
    </source>
</evidence>
<reference evidence="2 3" key="1">
    <citation type="submission" date="2021-07" db="EMBL/GenBank/DDBJ databases">
        <title>Whole Genome Sequence of Nocardia Iowensis.</title>
        <authorList>
            <person name="Lamm A."/>
            <person name="Collins-Fairclough A.M."/>
            <person name="Bunk B."/>
            <person name="Sproer C."/>
        </authorList>
    </citation>
    <scope>NUCLEOTIDE SEQUENCE [LARGE SCALE GENOMIC DNA]</scope>
    <source>
        <strain evidence="2 3">NRRL 5646</strain>
    </source>
</reference>
<dbReference type="InterPro" id="IPR002347">
    <property type="entry name" value="SDR_fam"/>
</dbReference>
<dbReference type="RefSeq" id="WP_218470033.1">
    <property type="nucleotide sequence ID" value="NZ_BAABJN010000003.1"/>
</dbReference>
<dbReference type="PANTHER" id="PTHR43157">
    <property type="entry name" value="PHOSPHATIDYLINOSITOL-GLYCAN BIOSYNTHESIS CLASS F PROTEIN-RELATED"/>
    <property type="match status" value="1"/>
</dbReference>
<dbReference type="Proteomes" id="UP000694257">
    <property type="component" value="Chromosome"/>
</dbReference>
<dbReference type="EMBL" id="CP078145">
    <property type="protein sequence ID" value="QXN89154.1"/>
    <property type="molecule type" value="Genomic_DNA"/>
</dbReference>
<keyword evidence="1" id="KW-0560">Oxidoreductase</keyword>
<evidence type="ECO:0000313" key="2">
    <source>
        <dbReference type="EMBL" id="QXN89154.1"/>
    </source>
</evidence>
<proteinExistence type="predicted"/>
<dbReference type="Pfam" id="PF00106">
    <property type="entry name" value="adh_short"/>
    <property type="match status" value="1"/>
</dbReference>
<name>A0ABX8RHS0_NOCIO</name>
<sequence>MSEFSSGGRIVLVTGVDESLGYATAKRLAADGVTVILHAQDKELADAALERLIGDGADPNRLRMMHADFTKLSEVDELAATLTATVPALDALINAAAIPGPQRRSNTADGYELTFQVNYLAPQRLTMALAAAIAAARGRVVSVSSRLHVGGNIDYSDMDRNRGLYTPMAVYAQAKLALTMFTRTLAESGPAGLTAISVSPADFEIDMPQLRSHVGAPRDAAADLLAILSDPATPVVNGGYYEGLEQAKSAALVRNSRARARLAAWSRQPAHAA</sequence>
<dbReference type="PANTHER" id="PTHR43157:SF31">
    <property type="entry name" value="PHOSPHATIDYLINOSITOL-GLYCAN BIOSYNTHESIS CLASS F PROTEIN"/>
    <property type="match status" value="1"/>
</dbReference>
<protein>
    <submittedName>
        <fullName evidence="2">SDR family NAD(P)-dependent oxidoreductase</fullName>
    </submittedName>
</protein>
<keyword evidence="3" id="KW-1185">Reference proteome</keyword>
<evidence type="ECO:0000256" key="1">
    <source>
        <dbReference type="ARBA" id="ARBA00023002"/>
    </source>
</evidence>
<accession>A0ABX8RHS0</accession>